<dbReference type="EMBL" id="FMWG01000010">
    <property type="protein sequence ID" value="SCZ70526.1"/>
    <property type="molecule type" value="Genomic_DNA"/>
</dbReference>
<dbReference type="Proteomes" id="UP000198767">
    <property type="component" value="Unassembled WGS sequence"/>
</dbReference>
<protein>
    <submittedName>
        <fullName evidence="2">SH3 domain-containing protein</fullName>
    </submittedName>
</protein>
<gene>
    <name evidence="2" type="ORF">SAMN04488118_110146</name>
</gene>
<evidence type="ECO:0000313" key="2">
    <source>
        <dbReference type="EMBL" id="SCZ70526.1"/>
    </source>
</evidence>
<reference evidence="2 3" key="1">
    <citation type="submission" date="2016-10" db="EMBL/GenBank/DDBJ databases">
        <authorList>
            <person name="de Groot N.N."/>
        </authorList>
    </citation>
    <scope>NUCLEOTIDE SEQUENCE [LARGE SCALE GENOMIC DNA]</scope>
    <source>
        <strain evidence="2 3">U95</strain>
    </source>
</reference>
<dbReference type="RefSeq" id="WP_090220386.1">
    <property type="nucleotide sequence ID" value="NZ_FMWG01000010.1"/>
</dbReference>
<dbReference type="SMART" id="SM00287">
    <property type="entry name" value="SH3b"/>
    <property type="match status" value="1"/>
</dbReference>
<dbReference type="STRING" id="1156985.SAMN04488118_110146"/>
<evidence type="ECO:0000313" key="3">
    <source>
        <dbReference type="Proteomes" id="UP000198767"/>
    </source>
</evidence>
<dbReference type="Gene3D" id="2.30.30.40">
    <property type="entry name" value="SH3 Domains"/>
    <property type="match status" value="1"/>
</dbReference>
<sequence>MSLRFVLLSFTGLGWAFYELSGGAAFEPPVRAVQTAEIAAKPNANIPPIVTIADTFPAPVVAEPQKVAHVTAERSAVTPDVTQAVALTQVSQPLLVLGNTTPNPAGDETQQLSTLQLTSLEGGLGALTEPQPANQATETAAQDIRKIRGSRVNMRQGPGTSYSVIARLVADENVVVLEDNGAGWLRLKSQTNGRVGWIAASLVSRKAP</sequence>
<organism evidence="2 3">
    <name type="scientific">Epibacterium ulvae</name>
    <dbReference type="NCBI Taxonomy" id="1156985"/>
    <lineage>
        <taxon>Bacteria</taxon>
        <taxon>Pseudomonadati</taxon>
        <taxon>Pseudomonadota</taxon>
        <taxon>Alphaproteobacteria</taxon>
        <taxon>Rhodobacterales</taxon>
        <taxon>Roseobacteraceae</taxon>
        <taxon>Epibacterium</taxon>
    </lineage>
</organism>
<keyword evidence="3" id="KW-1185">Reference proteome</keyword>
<evidence type="ECO:0000259" key="1">
    <source>
        <dbReference type="PROSITE" id="PS51781"/>
    </source>
</evidence>
<feature type="domain" description="SH3b" evidence="1">
    <location>
        <begin position="142"/>
        <end position="207"/>
    </location>
</feature>
<dbReference type="InterPro" id="IPR003646">
    <property type="entry name" value="SH3-like_bac-type"/>
</dbReference>
<proteinExistence type="predicted"/>
<dbReference type="PROSITE" id="PS51781">
    <property type="entry name" value="SH3B"/>
    <property type="match status" value="1"/>
</dbReference>
<dbReference type="Pfam" id="PF08239">
    <property type="entry name" value="SH3_3"/>
    <property type="match status" value="1"/>
</dbReference>
<name>A0A1G5R962_9RHOB</name>
<dbReference type="OrthoDB" id="7433551at2"/>
<dbReference type="AlphaFoldDB" id="A0A1G5R962"/>
<accession>A0A1G5R962</accession>